<proteinExistence type="predicted"/>
<name>A0ABY5E5W1_9BACT</name>
<keyword evidence="2" id="KW-1185">Reference proteome</keyword>
<dbReference type="Proteomes" id="UP001060012">
    <property type="component" value="Chromosome"/>
</dbReference>
<dbReference type="Pfam" id="PF11185">
    <property type="entry name" value="DUF2971"/>
    <property type="match status" value="1"/>
</dbReference>
<evidence type="ECO:0000313" key="2">
    <source>
        <dbReference type="Proteomes" id="UP001060012"/>
    </source>
</evidence>
<protein>
    <submittedName>
        <fullName evidence="1">DUF2971 domain-containing protein</fullName>
    </submittedName>
</protein>
<dbReference type="EMBL" id="CP100595">
    <property type="protein sequence ID" value="UTJ07549.1"/>
    <property type="molecule type" value="Genomic_DNA"/>
</dbReference>
<dbReference type="InterPro" id="IPR021352">
    <property type="entry name" value="DUF2971"/>
</dbReference>
<dbReference type="RefSeq" id="WP_254577723.1">
    <property type="nucleotide sequence ID" value="NZ_CP100595.1"/>
</dbReference>
<sequence length="267" mass="31651">MNLEDFNSDKYVAHYTNVHRVLKKILPSNKIRISSVSKVNDPYERDSTWIENEPCFSDEDAIKCSNLLSELKPHIYNYIKLFCVSSYDKKSSNCFDLSLDIYGKPRMWASYGDNCKGLCLIFDKEELSKEFNKIDNVKIYEDKVEYLDFIPLIESSTCFSLYDLKNIKTNSEEMKFNPELLYKAIDKNYLLKFKYFRKHIDWKTENEYRWLVFSRETKDLDINFGNSLKAIVLGVDCNSKYKCLLEYYNIPLFKLSLQYGKYIATKL</sequence>
<reference evidence="1" key="1">
    <citation type="submission" date="2022-07" db="EMBL/GenBank/DDBJ databases">
        <title>Arcobacter roscoffensis sp. nov., a marine bacterium isolated from coastal seawater collected from Roscoff, France.</title>
        <authorList>
            <person name="Pascual J."/>
            <person name="Lepeaux C."/>
            <person name="Methner A."/>
            <person name="Overmann J."/>
        </authorList>
    </citation>
    <scope>NUCLEOTIDE SEQUENCE</scope>
    <source>
        <strain evidence="1">ARW1-2F2</strain>
    </source>
</reference>
<organism evidence="1 2">
    <name type="scientific">Arcobacter roscoffensis</name>
    <dbReference type="NCBI Taxonomy" id="2961520"/>
    <lineage>
        <taxon>Bacteria</taxon>
        <taxon>Pseudomonadati</taxon>
        <taxon>Campylobacterota</taxon>
        <taxon>Epsilonproteobacteria</taxon>
        <taxon>Campylobacterales</taxon>
        <taxon>Arcobacteraceae</taxon>
        <taxon>Arcobacter</taxon>
    </lineage>
</organism>
<gene>
    <name evidence="1" type="ORF">NJU99_05475</name>
</gene>
<evidence type="ECO:0000313" key="1">
    <source>
        <dbReference type="EMBL" id="UTJ07549.1"/>
    </source>
</evidence>
<accession>A0ABY5E5W1</accession>